<dbReference type="EMBL" id="JADOBH010000004">
    <property type="protein sequence ID" value="MBF7957560.1"/>
    <property type="molecule type" value="Genomic_DNA"/>
</dbReference>
<dbReference type="Proteomes" id="UP000600307">
    <property type="component" value="Unassembled WGS sequence"/>
</dbReference>
<keyword evidence="2" id="KW-1185">Reference proteome</keyword>
<evidence type="ECO:0000313" key="1">
    <source>
        <dbReference type="EMBL" id="MBF7957560.1"/>
    </source>
</evidence>
<accession>A0ABS0DUK3</accession>
<dbReference type="RefSeq" id="WP_195817778.1">
    <property type="nucleotide sequence ID" value="NZ_JADOBH010000004.1"/>
</dbReference>
<evidence type="ECO:0000313" key="2">
    <source>
        <dbReference type="Proteomes" id="UP000600307"/>
    </source>
</evidence>
<name>A0ABS0DUK3_9GAMM</name>
<organism evidence="1 2">
    <name type="scientific">Rahnella victoriana</name>
    <dbReference type="NCBI Taxonomy" id="1510570"/>
    <lineage>
        <taxon>Bacteria</taxon>
        <taxon>Pseudomonadati</taxon>
        <taxon>Pseudomonadota</taxon>
        <taxon>Gammaproteobacteria</taxon>
        <taxon>Enterobacterales</taxon>
        <taxon>Yersiniaceae</taxon>
        <taxon>Rahnella</taxon>
    </lineage>
</organism>
<reference evidence="1 2" key="1">
    <citation type="submission" date="2020-11" db="EMBL/GenBank/DDBJ databases">
        <title>Taxonomic investigation of Rahnella spp.</title>
        <authorList>
            <person name="Lee S.D."/>
        </authorList>
    </citation>
    <scope>NUCLEOTIDE SEQUENCE [LARGE SCALE GENOMIC DNA]</scope>
    <source>
        <strain evidence="1 2">SAP-10</strain>
    </source>
</reference>
<protein>
    <submittedName>
        <fullName evidence="1">Uncharacterized protein</fullName>
    </submittedName>
</protein>
<sequence>MERQHITLFTECVFTRLAFDNIQLNIFEMTKPPRKLAIIGTESFSSFAGLNDFMQIQFARNDFTDYLFLKNNETRWRKIRFPCEIHLDESLFLCKLMLTYRLHQQPNAATVKAFMVKESKRREFTGAEHSVAAFMAQGVSLRQMSKIRKVSVKTLYGQVSAVRRKSL</sequence>
<comment type="caution">
    <text evidence="1">The sequence shown here is derived from an EMBL/GenBank/DDBJ whole genome shotgun (WGS) entry which is preliminary data.</text>
</comment>
<proteinExistence type="predicted"/>
<gene>
    <name evidence="1" type="ORF">IV431_18525</name>
</gene>